<dbReference type="RefSeq" id="WP_305022702.1">
    <property type="nucleotide sequence ID" value="NZ_JAUQTB010000001.1"/>
</dbReference>
<keyword evidence="1" id="KW-0472">Membrane</keyword>
<evidence type="ECO:0000256" key="1">
    <source>
        <dbReference type="SAM" id="Phobius"/>
    </source>
</evidence>
<evidence type="ECO:0000313" key="3">
    <source>
        <dbReference type="Proteomes" id="UP001240171"/>
    </source>
</evidence>
<evidence type="ECO:0008006" key="4">
    <source>
        <dbReference type="Google" id="ProtNLM"/>
    </source>
</evidence>
<reference evidence="2 3" key="1">
    <citation type="submission" date="2023-07" db="EMBL/GenBank/DDBJ databases">
        <title>Paenibacillus sp. JX-17 nov. isolated from soil.</title>
        <authorList>
            <person name="Wan Y."/>
            <person name="Liu B."/>
        </authorList>
    </citation>
    <scope>NUCLEOTIDE SEQUENCE [LARGE SCALE GENOMIC DNA]</scope>
    <source>
        <strain evidence="2 3">JX-17</strain>
    </source>
</reference>
<organism evidence="2 3">
    <name type="scientific">Paenibacillus lacisoli</name>
    <dbReference type="NCBI Taxonomy" id="3064525"/>
    <lineage>
        <taxon>Bacteria</taxon>
        <taxon>Bacillati</taxon>
        <taxon>Bacillota</taxon>
        <taxon>Bacilli</taxon>
        <taxon>Bacillales</taxon>
        <taxon>Paenibacillaceae</taxon>
        <taxon>Paenibacillus</taxon>
    </lineage>
</organism>
<protein>
    <recommendedName>
        <fullName evidence="4">Phage phiEco32-like COOH-NH2 ligase-type 2</fullName>
    </recommendedName>
</protein>
<dbReference type="InterPro" id="IPR025681">
    <property type="entry name" value="COOH-NH2_lig"/>
</dbReference>
<keyword evidence="3" id="KW-1185">Reference proteome</keyword>
<dbReference type="EMBL" id="JAUQTB010000001">
    <property type="protein sequence ID" value="MDO7904956.1"/>
    <property type="molecule type" value="Genomic_DNA"/>
</dbReference>
<comment type="caution">
    <text evidence="2">The sequence shown here is derived from an EMBL/GenBank/DDBJ whole genome shotgun (WGS) entry which is preliminary data.</text>
</comment>
<proteinExistence type="predicted"/>
<keyword evidence="1" id="KW-0812">Transmembrane</keyword>
<dbReference type="Proteomes" id="UP001240171">
    <property type="component" value="Unassembled WGS sequence"/>
</dbReference>
<keyword evidence="1" id="KW-1133">Transmembrane helix</keyword>
<accession>A0ABT9C6S3</accession>
<feature type="transmembrane region" description="Helical" evidence="1">
    <location>
        <begin position="322"/>
        <end position="343"/>
    </location>
</feature>
<sequence>MPCPKGGAVTKLENEATSIQQFRNWSMLEKKRRLERSGIPVRFGRNAVHSRGLTQHYVIQTAHFRTLQLVRVMHSAGRVTGREEMSLEQELPIQQRRMIRMAIKALYTLGLDAGEVRISAVSDGKYAVHEIMAEPWKEDAVLKSLYLKAVKEHAEELQHEMLEPAQLLIGMDPEFVLVRDSDRKIVPASRFLDRFGQVGCDAVIRGGRRSYPIAELRPIPSRDPRGLLHHLVQTLSQASGRITDRTLIWQAGSMPQRGLPLGGHIHFSGVLLTGDLLRALDHYLALPVSLLEDRRGVGRRPKYGVLGDYRSKSYGGFEYRTLPSFLVSPLLAKGVIGLAYLIAGSYRQLKRRDLDQEELHRAYYEGDPAPLRAAAGPILQDLRSLKAYAKYESYIEPLLQKVESGSTWDETRDIRSFWKLPTGP</sequence>
<evidence type="ECO:0000313" key="2">
    <source>
        <dbReference type="EMBL" id="MDO7904956.1"/>
    </source>
</evidence>
<gene>
    <name evidence="2" type="ORF">Q5741_00845</name>
</gene>
<name>A0ABT9C6S3_9BACL</name>
<dbReference type="Pfam" id="PF14395">
    <property type="entry name" value="COOH-NH2_lig"/>
    <property type="match status" value="1"/>
</dbReference>